<accession>A0ABM8RLA4</accession>
<comment type="caution">
    <text evidence="1">The sequence shown here is derived from an EMBL/GenBank/DDBJ whole genome shotgun (WGS) entry which is preliminary data.</text>
</comment>
<reference evidence="1 2" key="1">
    <citation type="submission" date="2021-02" db="EMBL/GenBank/DDBJ databases">
        <authorList>
            <person name="Han P."/>
        </authorList>
    </citation>
    <scope>NUCLEOTIDE SEQUENCE [LARGE SCALE GENOMIC DNA]</scope>
    <source>
        <strain evidence="1">Candidatus Nitrospira sp. ZN2</strain>
    </source>
</reference>
<organism evidence="1 2">
    <name type="scientific">Nitrospira defluvii</name>
    <dbReference type="NCBI Taxonomy" id="330214"/>
    <lineage>
        <taxon>Bacteria</taxon>
        <taxon>Pseudomonadati</taxon>
        <taxon>Nitrospirota</taxon>
        <taxon>Nitrospiria</taxon>
        <taxon>Nitrospirales</taxon>
        <taxon>Nitrospiraceae</taxon>
        <taxon>Nitrospira</taxon>
    </lineage>
</organism>
<sequence length="107" mass="11850">MNIRLMECREGDLSPVARFFSEQYPCWGNLGHDGYVQTGPDAQIFMKMDGTPFIRQGLHQAQTVTKPGQNAFSGCLDLLRGDIPPAPAGQDYFAESHKVGHPHSTFL</sequence>
<dbReference type="Proteomes" id="UP000675880">
    <property type="component" value="Unassembled WGS sequence"/>
</dbReference>
<gene>
    <name evidence="1" type="ORF">NSPZN2_30545</name>
</gene>
<protein>
    <submittedName>
        <fullName evidence="1">Uncharacterized protein</fullName>
    </submittedName>
</protein>
<evidence type="ECO:0000313" key="1">
    <source>
        <dbReference type="EMBL" id="CAE6758940.1"/>
    </source>
</evidence>
<name>A0ABM8RLA4_9BACT</name>
<evidence type="ECO:0000313" key="2">
    <source>
        <dbReference type="Proteomes" id="UP000675880"/>
    </source>
</evidence>
<keyword evidence="2" id="KW-1185">Reference proteome</keyword>
<dbReference type="EMBL" id="CAJNBJ010000016">
    <property type="protein sequence ID" value="CAE6758940.1"/>
    <property type="molecule type" value="Genomic_DNA"/>
</dbReference>
<proteinExistence type="predicted"/>